<dbReference type="EMBL" id="JACVDC010000027">
    <property type="protein sequence ID" value="MBC9796447.1"/>
    <property type="molecule type" value="Genomic_DNA"/>
</dbReference>
<accession>A0A926Q2A3</accession>
<dbReference type="Proteomes" id="UP000653730">
    <property type="component" value="Unassembled WGS sequence"/>
</dbReference>
<evidence type="ECO:0000313" key="2">
    <source>
        <dbReference type="Proteomes" id="UP000653730"/>
    </source>
</evidence>
<dbReference type="RefSeq" id="WP_187965597.1">
    <property type="nucleotide sequence ID" value="NZ_JACVDC010000027.1"/>
</dbReference>
<sequence>MMHNINLNSKTGKYSFFSTRKTAWHGLGQVVQDYPTSEEAMQFAGLDYQVDKIPVFAHWDNPDAGGSPQELIPVPDHFATVRTDTGQAFGVVGKDYQVVQNTEAFAFFDEIVGGGEGILYETAGALGNGERVFITAKLPGYIRVGGGDDITEKYIFLTTSHDGSGSITAAFTPIRIVCHNTLNAAMRNKTNVVRIRHTTNAAQRLKDAHKVMGLANTFGQELETLFNQWAQVRIKDEEVKQLIRMAMCPNKETWQALEKGEEDKLSTTYKNTCDQVFSYAMIAESQQMQTTKGTVFGAYNAVTGYYQNVRNFKDDNAKVKSIYLGGTAQNRGQKAFDLCNAFVQHGAAALNMN</sequence>
<organism evidence="1 2">
    <name type="scientific">Sinomicrobium weinanense</name>
    <dbReference type="NCBI Taxonomy" id="2842200"/>
    <lineage>
        <taxon>Bacteria</taxon>
        <taxon>Pseudomonadati</taxon>
        <taxon>Bacteroidota</taxon>
        <taxon>Flavobacteriia</taxon>
        <taxon>Flavobacteriales</taxon>
        <taxon>Flavobacteriaceae</taxon>
        <taxon>Sinomicrobium</taxon>
    </lineage>
</organism>
<evidence type="ECO:0000313" key="1">
    <source>
        <dbReference type="EMBL" id="MBC9796447.1"/>
    </source>
</evidence>
<protein>
    <submittedName>
        <fullName evidence="1">DUF945 domain-containing protein</fullName>
    </submittedName>
</protein>
<name>A0A926Q2A3_9FLAO</name>
<gene>
    <name evidence="1" type="ORF">IBL28_10730</name>
</gene>
<dbReference type="Pfam" id="PF06067">
    <property type="entry name" value="DUF932"/>
    <property type="match status" value="1"/>
</dbReference>
<dbReference type="NCBIfam" id="TIGR03299">
    <property type="entry name" value="LGT_TIGR03299"/>
    <property type="match status" value="1"/>
</dbReference>
<dbReference type="AlphaFoldDB" id="A0A926Q2A3"/>
<proteinExistence type="predicted"/>
<comment type="caution">
    <text evidence="1">The sequence shown here is derived from an EMBL/GenBank/DDBJ whole genome shotgun (WGS) entry which is preliminary data.</text>
</comment>
<dbReference type="InterPro" id="IPR026325">
    <property type="entry name" value="DUF932"/>
</dbReference>
<dbReference type="InterPro" id="IPR017686">
    <property type="entry name" value="Phg/plasmid-like_prot"/>
</dbReference>
<keyword evidence="2" id="KW-1185">Reference proteome</keyword>
<reference evidence="1 2" key="1">
    <citation type="submission" date="2020-09" db="EMBL/GenBank/DDBJ databases">
        <title>Sinomicrobium weinanense sp. nov., a halophilic bacteria isolated from saline-alkali soil.</title>
        <authorList>
            <person name="Wu P."/>
            <person name="Ren H."/>
            <person name="Mei Y."/>
            <person name="Liang Y."/>
            <person name="Chen Z."/>
        </authorList>
    </citation>
    <scope>NUCLEOTIDE SEQUENCE [LARGE SCALE GENOMIC DNA]</scope>
    <source>
        <strain evidence="1 2">FJxs</strain>
    </source>
</reference>